<gene>
    <name evidence="2" type="ORF">MANES_01G188600</name>
</gene>
<dbReference type="EMBL" id="CM004387">
    <property type="protein sequence ID" value="OAY61438.1"/>
    <property type="molecule type" value="Genomic_DNA"/>
</dbReference>
<reference evidence="2" key="1">
    <citation type="submission" date="2016-02" db="EMBL/GenBank/DDBJ databases">
        <title>WGS assembly of Manihot esculenta.</title>
        <authorList>
            <person name="Bredeson J.V."/>
            <person name="Prochnik S.E."/>
            <person name="Lyons J.B."/>
            <person name="Schmutz J."/>
            <person name="Grimwood J."/>
            <person name="Vrebalov J."/>
            <person name="Bart R.S."/>
            <person name="Amuge T."/>
            <person name="Ferguson M.E."/>
            <person name="Green R."/>
            <person name="Putnam N."/>
            <person name="Stites J."/>
            <person name="Rounsley S."/>
            <person name="Rokhsar D.S."/>
        </authorList>
    </citation>
    <scope>NUCLEOTIDE SEQUENCE [LARGE SCALE GENOMIC DNA]</scope>
    <source>
        <tissue evidence="2">Leaf</tissue>
    </source>
</reference>
<keyword evidence="1" id="KW-0472">Membrane</keyword>
<evidence type="ECO:0000313" key="2">
    <source>
        <dbReference type="EMBL" id="OAY61438.1"/>
    </source>
</evidence>
<dbReference type="EMBL" id="CM004387">
    <property type="protein sequence ID" value="OAY61439.1"/>
    <property type="molecule type" value="Genomic_DNA"/>
</dbReference>
<keyword evidence="1" id="KW-1133">Transmembrane helix</keyword>
<organism evidence="2">
    <name type="scientific">Manihot esculenta</name>
    <name type="common">Cassava</name>
    <name type="synonym">Jatropha manihot</name>
    <dbReference type="NCBI Taxonomy" id="3983"/>
    <lineage>
        <taxon>Eukaryota</taxon>
        <taxon>Viridiplantae</taxon>
        <taxon>Streptophyta</taxon>
        <taxon>Embryophyta</taxon>
        <taxon>Tracheophyta</taxon>
        <taxon>Spermatophyta</taxon>
        <taxon>Magnoliopsida</taxon>
        <taxon>eudicotyledons</taxon>
        <taxon>Gunneridae</taxon>
        <taxon>Pentapetalae</taxon>
        <taxon>rosids</taxon>
        <taxon>fabids</taxon>
        <taxon>Malpighiales</taxon>
        <taxon>Euphorbiaceae</taxon>
        <taxon>Crotonoideae</taxon>
        <taxon>Manihoteae</taxon>
        <taxon>Manihot</taxon>
    </lineage>
</organism>
<name>A0A251LT22_MANES</name>
<sequence length="69" mass="8196">MVLFMQWIPGLGIYFLVLLYMEAYHLAVGEFILRMCTRLTWQQHPPPFVICFLRLFERPVVGIVPKNKN</sequence>
<dbReference type="AlphaFoldDB" id="A0A251LT22"/>
<evidence type="ECO:0000256" key="1">
    <source>
        <dbReference type="SAM" id="Phobius"/>
    </source>
</evidence>
<keyword evidence="1" id="KW-0812">Transmembrane</keyword>
<feature type="transmembrane region" description="Helical" evidence="1">
    <location>
        <begin position="12"/>
        <end position="33"/>
    </location>
</feature>
<proteinExistence type="predicted"/>
<accession>A0A251LT22</accession>
<protein>
    <submittedName>
        <fullName evidence="2">Uncharacterized protein</fullName>
    </submittedName>
</protein>